<comment type="caution">
    <text evidence="3">The sequence shown here is derived from an EMBL/GenBank/DDBJ whole genome shotgun (WGS) entry which is preliminary data.</text>
</comment>
<dbReference type="Gene3D" id="2.40.128.150">
    <property type="entry name" value="Cysteine proteinases"/>
    <property type="match status" value="1"/>
</dbReference>
<name>A0ABN0YKY6_9ACTN</name>
<accession>A0ABN0YKY6</accession>
<dbReference type="InterPro" id="IPR038765">
    <property type="entry name" value="Papain-like_cys_pep_sf"/>
</dbReference>
<organism evidence="3 4">
    <name type="scientific">Streptomyces luteireticuli</name>
    <dbReference type="NCBI Taxonomy" id="173858"/>
    <lineage>
        <taxon>Bacteria</taxon>
        <taxon>Bacillati</taxon>
        <taxon>Actinomycetota</taxon>
        <taxon>Actinomycetes</taxon>
        <taxon>Kitasatosporales</taxon>
        <taxon>Streptomycetaceae</taxon>
        <taxon>Streptomyces</taxon>
    </lineage>
</organism>
<dbReference type="RefSeq" id="WP_344022209.1">
    <property type="nucleotide sequence ID" value="NZ_BAAABX010000019.1"/>
</dbReference>
<dbReference type="Proteomes" id="UP001500879">
    <property type="component" value="Unassembled WGS sequence"/>
</dbReference>
<dbReference type="PANTHER" id="PTHR11786">
    <property type="entry name" value="N-HYDROXYARYLAMINE O-ACETYLTRANSFERASE"/>
    <property type="match status" value="1"/>
</dbReference>
<dbReference type="EMBL" id="BAAABX010000019">
    <property type="protein sequence ID" value="GAA0398921.1"/>
    <property type="molecule type" value="Genomic_DNA"/>
</dbReference>
<dbReference type="Pfam" id="PF00797">
    <property type="entry name" value="Acetyltransf_2"/>
    <property type="match status" value="1"/>
</dbReference>
<evidence type="ECO:0000313" key="3">
    <source>
        <dbReference type="EMBL" id="GAA0398921.1"/>
    </source>
</evidence>
<evidence type="ECO:0000256" key="2">
    <source>
        <dbReference type="RuleBase" id="RU003452"/>
    </source>
</evidence>
<sequence>MMQTDRSHGWDGELLDLDAYLARIGYEGERAPTLGALRGLHRAHVTSIPFENIAAVLGEQVALDLPALQEKLVHGRRGGYCYEHALLFAAALERFGFEATGVNGRVTLGAGKANPPTHALLAVRAADDERLWLCDVGFGSGPLEPVEIRDGAEAEFDGWRFRMERRAGVFGVDEWWLHQRKEGRWEDRHTFVMTPVSPKDWLMGSHYVATHPRSPFVRRLYAQTFGAARHHTLDATTWTTYLPDGSSTERKIEAAELGRVLAEEFRIVADAASLARLRDGLDSA</sequence>
<protein>
    <submittedName>
        <fullName evidence="3">Arylamine N-acetyltransferase</fullName>
    </submittedName>
</protein>
<keyword evidence="4" id="KW-1185">Reference proteome</keyword>
<evidence type="ECO:0000256" key="1">
    <source>
        <dbReference type="ARBA" id="ARBA00006547"/>
    </source>
</evidence>
<gene>
    <name evidence="3" type="ORF">GCM10010357_20030</name>
</gene>
<dbReference type="PANTHER" id="PTHR11786:SF0">
    <property type="entry name" value="ARYLAMINE N-ACETYLTRANSFERASE 4-RELATED"/>
    <property type="match status" value="1"/>
</dbReference>
<dbReference type="PRINTS" id="PR01543">
    <property type="entry name" value="ANATRNSFRASE"/>
</dbReference>
<dbReference type="SUPFAM" id="SSF54001">
    <property type="entry name" value="Cysteine proteinases"/>
    <property type="match status" value="1"/>
</dbReference>
<proteinExistence type="inferred from homology"/>
<evidence type="ECO:0000313" key="4">
    <source>
        <dbReference type="Proteomes" id="UP001500879"/>
    </source>
</evidence>
<dbReference type="Gene3D" id="3.30.2140.10">
    <property type="entry name" value="Arylamine N-acetyltransferase"/>
    <property type="match status" value="1"/>
</dbReference>
<comment type="similarity">
    <text evidence="1 2">Belongs to the arylamine N-acetyltransferase family.</text>
</comment>
<dbReference type="InterPro" id="IPR001447">
    <property type="entry name" value="Arylamine_N-AcTrfase"/>
</dbReference>
<reference evidence="3 4" key="1">
    <citation type="journal article" date="2019" name="Int. J. Syst. Evol. Microbiol.">
        <title>The Global Catalogue of Microorganisms (GCM) 10K type strain sequencing project: providing services to taxonomists for standard genome sequencing and annotation.</title>
        <authorList>
            <consortium name="The Broad Institute Genomics Platform"/>
            <consortium name="The Broad Institute Genome Sequencing Center for Infectious Disease"/>
            <person name="Wu L."/>
            <person name="Ma J."/>
        </authorList>
    </citation>
    <scope>NUCLEOTIDE SEQUENCE [LARGE SCALE GENOMIC DNA]</scope>
    <source>
        <strain evidence="3 4">JCM 4788</strain>
    </source>
</reference>